<accession>A0A8I0S597</accession>
<dbReference type="GO" id="GO:0016757">
    <property type="term" value="F:glycosyltransferase activity"/>
    <property type="evidence" value="ECO:0007669"/>
    <property type="project" value="UniProtKB-KW"/>
</dbReference>
<dbReference type="SUPFAM" id="SSF53756">
    <property type="entry name" value="UDP-Glycosyltransferase/glycogen phosphorylase"/>
    <property type="match status" value="1"/>
</dbReference>
<dbReference type="RefSeq" id="WP_194674004.1">
    <property type="nucleotide sequence ID" value="NZ_JADKRP010000001.1"/>
</dbReference>
<organism evidence="5 6">
    <name type="scientific">Clavibacter phaseoli</name>
    <dbReference type="NCBI Taxonomy" id="1734031"/>
    <lineage>
        <taxon>Bacteria</taxon>
        <taxon>Bacillati</taxon>
        <taxon>Actinomycetota</taxon>
        <taxon>Actinomycetes</taxon>
        <taxon>Micrococcales</taxon>
        <taxon>Microbacteriaceae</taxon>
        <taxon>Clavibacter</taxon>
    </lineage>
</organism>
<dbReference type="Proteomes" id="UP000634579">
    <property type="component" value="Unassembled WGS sequence"/>
</dbReference>
<evidence type="ECO:0000256" key="2">
    <source>
        <dbReference type="ARBA" id="ARBA00022679"/>
    </source>
</evidence>
<dbReference type="InterPro" id="IPR028098">
    <property type="entry name" value="Glyco_trans_4-like_N"/>
</dbReference>
<evidence type="ECO:0000256" key="1">
    <source>
        <dbReference type="ARBA" id="ARBA00022676"/>
    </source>
</evidence>
<evidence type="ECO:0000259" key="4">
    <source>
        <dbReference type="Pfam" id="PF13439"/>
    </source>
</evidence>
<sequence length="372" mass="40919">MKILHIVPLIDDAASYGGPVRNTFRQSEAQVKYGHSVHVLSLWKGPGPRPTAKWKIPLVTFGYVKLPLHKLASLWSLSALLWVYLRASRYDVVHLHAGRDLWVLAAALVLRIRRVPYVWQTHGMLAPRSNLSMRLYDTLLTRPAVAGAASFMYLTPYEKRDLEGFAHLRRSVLIVNGVDSPAQRPPEGLSAGGLRVVFASRLHERKRAIDLVDAAAQLLSEGHDIEVDIYGPDEGALPALLKRIESVDATGKIRYSGALPYEAVRAKLSEFNTFVLPSVNEPFPNALLESLATGLASVCTTSCGLAPYVSQARAGAVVAPGPDGIARALRELALTPALRSEYAERGLELVRREFSMASIAQKMIVEYEEARK</sequence>
<evidence type="ECO:0000313" key="6">
    <source>
        <dbReference type="Proteomes" id="UP000634579"/>
    </source>
</evidence>
<dbReference type="Pfam" id="PF00534">
    <property type="entry name" value="Glycos_transf_1"/>
    <property type="match status" value="1"/>
</dbReference>
<keyword evidence="1" id="KW-0328">Glycosyltransferase</keyword>
<dbReference type="EMBL" id="JADKRP010000001">
    <property type="protein sequence ID" value="MBF4629722.1"/>
    <property type="molecule type" value="Genomic_DNA"/>
</dbReference>
<evidence type="ECO:0000259" key="3">
    <source>
        <dbReference type="Pfam" id="PF00534"/>
    </source>
</evidence>
<proteinExistence type="predicted"/>
<dbReference type="AlphaFoldDB" id="A0A8I0S597"/>
<dbReference type="InterPro" id="IPR001296">
    <property type="entry name" value="Glyco_trans_1"/>
</dbReference>
<dbReference type="Gene3D" id="3.40.50.2000">
    <property type="entry name" value="Glycogen Phosphorylase B"/>
    <property type="match status" value="2"/>
</dbReference>
<gene>
    <name evidence="5" type="ORF">ITJ42_00650</name>
</gene>
<dbReference type="PANTHER" id="PTHR12526:SF631">
    <property type="entry name" value="BLL6306 PROTEIN"/>
    <property type="match status" value="1"/>
</dbReference>
<protein>
    <submittedName>
        <fullName evidence="5">Glycosyltransferase</fullName>
    </submittedName>
</protein>
<name>A0A8I0S597_9MICO</name>
<dbReference type="Pfam" id="PF13439">
    <property type="entry name" value="Glyco_transf_4"/>
    <property type="match status" value="1"/>
</dbReference>
<evidence type="ECO:0000313" key="5">
    <source>
        <dbReference type="EMBL" id="MBF4629722.1"/>
    </source>
</evidence>
<reference evidence="5 6" key="1">
    <citation type="submission" date="2020-10" db="EMBL/GenBank/DDBJ databases">
        <title>Draft genome sequences of plant-associated actinobacteria.</title>
        <authorList>
            <person name="Tarlachkov S.V."/>
            <person name="Starodumova I.P."/>
            <person name="Dorofeeva L.V."/>
            <person name="Prisyazhnaya N.V."/>
            <person name="Roubtsova T.V."/>
            <person name="Chizhov V.N."/>
            <person name="Nadler S.A."/>
            <person name="Subbotin S.A."/>
            <person name="Evtushenko L.I."/>
        </authorList>
    </citation>
    <scope>NUCLEOTIDE SEQUENCE [LARGE SCALE GENOMIC DNA]</scope>
    <source>
        <strain evidence="5 6">VKM Ac-2886</strain>
    </source>
</reference>
<comment type="caution">
    <text evidence="5">The sequence shown here is derived from an EMBL/GenBank/DDBJ whole genome shotgun (WGS) entry which is preliminary data.</text>
</comment>
<dbReference type="PANTHER" id="PTHR12526">
    <property type="entry name" value="GLYCOSYLTRANSFERASE"/>
    <property type="match status" value="1"/>
</dbReference>
<keyword evidence="6" id="KW-1185">Reference proteome</keyword>
<feature type="domain" description="Glycosyl transferase family 1" evidence="3">
    <location>
        <begin position="182"/>
        <end position="346"/>
    </location>
</feature>
<feature type="domain" description="Glycosyltransferase subfamily 4-like N-terminal" evidence="4">
    <location>
        <begin position="16"/>
        <end position="179"/>
    </location>
</feature>
<keyword evidence="2 5" id="KW-0808">Transferase</keyword>